<dbReference type="InterPro" id="IPR037655">
    <property type="entry name" value="POU2AF2"/>
</dbReference>
<evidence type="ECO:0000256" key="3">
    <source>
        <dbReference type="ARBA" id="ARBA00023163"/>
    </source>
</evidence>
<dbReference type="GO" id="GO:0005634">
    <property type="term" value="C:nucleus"/>
    <property type="evidence" value="ECO:0007669"/>
    <property type="project" value="TreeGrafter"/>
</dbReference>
<evidence type="ECO:0000313" key="5">
    <source>
        <dbReference type="EMBL" id="TFJ99190.1"/>
    </source>
</evidence>
<dbReference type="EMBL" id="QXTE01000345">
    <property type="protein sequence ID" value="TFJ99190.1"/>
    <property type="molecule type" value="Genomic_DNA"/>
</dbReference>
<proteinExistence type="predicted"/>
<dbReference type="InterPro" id="IPR047571">
    <property type="entry name" value="OCA"/>
</dbReference>
<dbReference type="Pfam" id="PF17721">
    <property type="entry name" value="POU2AF2"/>
    <property type="match status" value="1"/>
</dbReference>
<evidence type="ECO:0000256" key="2">
    <source>
        <dbReference type="ARBA" id="ARBA00023159"/>
    </source>
</evidence>
<dbReference type="PANTHER" id="PTHR28376:SF1">
    <property type="entry name" value="POU DOMAIN CLASS 2-ASSOCIATING FACTOR 2"/>
    <property type="match status" value="1"/>
</dbReference>
<organism evidence="5 6">
    <name type="scientific">Platysternon megacephalum</name>
    <name type="common">big-headed turtle</name>
    <dbReference type="NCBI Taxonomy" id="55544"/>
    <lineage>
        <taxon>Eukaryota</taxon>
        <taxon>Metazoa</taxon>
        <taxon>Chordata</taxon>
        <taxon>Craniata</taxon>
        <taxon>Vertebrata</taxon>
        <taxon>Euteleostomi</taxon>
        <taxon>Archelosauria</taxon>
        <taxon>Testudinata</taxon>
        <taxon>Testudines</taxon>
        <taxon>Cryptodira</taxon>
        <taxon>Durocryptodira</taxon>
        <taxon>Testudinoidea</taxon>
        <taxon>Platysternidae</taxon>
        <taxon>Platysternon</taxon>
    </lineage>
</organism>
<accession>A0A4D9DNZ7</accession>
<dbReference type="Proteomes" id="UP000297703">
    <property type="component" value="Unassembled WGS sequence"/>
</dbReference>
<comment type="caution">
    <text evidence="5">The sequence shown here is derived from an EMBL/GenBank/DDBJ whole genome shotgun (WGS) entry which is preliminary data.</text>
</comment>
<evidence type="ECO:0000313" key="6">
    <source>
        <dbReference type="Proteomes" id="UP000297703"/>
    </source>
</evidence>
<dbReference type="OrthoDB" id="9892004at2759"/>
<dbReference type="GO" id="GO:0070974">
    <property type="term" value="F:POU domain binding"/>
    <property type="evidence" value="ECO:0007669"/>
    <property type="project" value="InterPro"/>
</dbReference>
<dbReference type="PANTHER" id="PTHR28376">
    <property type="entry name" value="RGD1562914"/>
    <property type="match status" value="1"/>
</dbReference>
<keyword evidence="6" id="KW-1185">Reference proteome</keyword>
<feature type="domain" description="OCA" evidence="4">
    <location>
        <begin position="62"/>
        <end position="84"/>
    </location>
</feature>
<reference evidence="5 6" key="1">
    <citation type="submission" date="2019-04" db="EMBL/GenBank/DDBJ databases">
        <title>Draft genome of the big-headed turtle Platysternon megacephalum.</title>
        <authorList>
            <person name="Gong S."/>
        </authorList>
    </citation>
    <scope>NUCLEOTIDE SEQUENCE [LARGE SCALE GENOMIC DNA]</scope>
    <source>
        <strain evidence="5">DO16091913</strain>
        <tissue evidence="5">Muscle</tissue>
    </source>
</reference>
<dbReference type="AlphaFoldDB" id="A0A4D9DNZ7"/>
<dbReference type="PROSITE" id="PS52003">
    <property type="entry name" value="OCA"/>
    <property type="match status" value="1"/>
</dbReference>
<keyword evidence="2" id="KW-0010">Activator</keyword>
<keyword evidence="1" id="KW-0805">Transcription regulation</keyword>
<name>A0A4D9DNZ7_9SAUR</name>
<protein>
    <recommendedName>
        <fullName evidence="4">OCA domain-containing protein</fullName>
    </recommendedName>
</protein>
<keyword evidence="3" id="KW-0804">Transcription</keyword>
<evidence type="ECO:0000256" key="1">
    <source>
        <dbReference type="ARBA" id="ARBA00023015"/>
    </source>
</evidence>
<dbReference type="GO" id="GO:0043565">
    <property type="term" value="F:sequence-specific DNA binding"/>
    <property type="evidence" value="ECO:0007669"/>
    <property type="project" value="TreeGrafter"/>
</dbReference>
<gene>
    <name evidence="5" type="ORF">DR999_PMT18822</name>
</gene>
<reference evidence="5 6" key="2">
    <citation type="submission" date="2019-04" db="EMBL/GenBank/DDBJ databases">
        <title>The genome sequence of big-headed turtle.</title>
        <authorList>
            <person name="Gong S."/>
        </authorList>
    </citation>
    <scope>NUCLEOTIDE SEQUENCE [LARGE SCALE GENOMIC DNA]</scope>
    <source>
        <strain evidence="5">DO16091913</strain>
        <tissue evidence="5">Muscle</tissue>
    </source>
</reference>
<dbReference type="GO" id="GO:0003713">
    <property type="term" value="F:transcription coactivator activity"/>
    <property type="evidence" value="ECO:0007669"/>
    <property type="project" value="TreeGrafter"/>
</dbReference>
<evidence type="ECO:0000259" key="4">
    <source>
        <dbReference type="PROSITE" id="PS52003"/>
    </source>
</evidence>
<sequence>MTKGLENLTSEERLKNLGLLSFEKRRPWEDQITVFNYVKGCYREDGDQLLFMSTKVPTDYGKRVYQGVRVKHTVKDLLAEKRLRQTSGSRFSGSASTPSSPFVQMSGSTAMSGYYGVRRSFMSDLDFHNTKPLSNDVYASSLGAKSFPCDSSAVQGYPPLLDPYFTEDYRTAAVTPSTSSLFSTSSLPPLLPPFPNDSAHFLIRDSWEQSMPDSLNQSDAVCSDSLQTLPTTTSCLTSHETGSTSQYRSSSWSSAIPGAQSYPLHAFEDVHYVPSYPATSSYSFSPFMTAANDLPPKMLHLSEEPLDTTSLHDNSSWAKEDGSPVWGTYECRRTY</sequence>